<dbReference type="Proteomes" id="UP000069162">
    <property type="component" value="Chromosome"/>
</dbReference>
<dbReference type="Pfam" id="PF13692">
    <property type="entry name" value="Glyco_trans_1_4"/>
    <property type="match status" value="1"/>
</dbReference>
<sequence>MEFFSRKTSLHFIEKKRPVVGYYGAIAEWFDLDLLIEAANAYPNYDFVMIGAETCDVSLAKKVENIHFLGEIPYEQLTSYLQDFDVCLIPFKLIELTLCTNPVKVYEYLAAGKPVVCTAMPEVKAINDVVHVADSSMEFIELINVAMDESKNDKLCDARKAWAKNHDWRSRAQQLLNEIIKLDIKKPKVSIIVLTFNNLHLTKECLFSIERNTEYDNYEVIIVDNLSTDNTRAYLQQHYEGKKGYKVILNDDNVGFAAGNNVGLEYATGQILVVLNNDTYVSPFWLGALVKAFKRYPDMGLLGPVTNNIGNESKIKISYQSWSEMQVKSLRYITSHANEIYPMACLAFFCAAMRREVYEKVGGLSLDYGLGFFEDDDYCKRVDQAGWGMAAVEDSFVHHHLSASFNKLKNNQKELLMQKNQAVFESKWGKWKPHSYRPGVY</sequence>
<dbReference type="PANTHER" id="PTHR43179:SF7">
    <property type="entry name" value="RHAMNOSYLTRANSFERASE WBBL"/>
    <property type="match status" value="1"/>
</dbReference>
<reference evidence="3" key="1">
    <citation type="submission" date="2015-10" db="EMBL/GenBank/DDBJ databases">
        <title>Complete Genome Sequencing of Klebsiella sp. strain G5.</title>
        <authorList>
            <person name="Chan K.-G."/>
            <person name="Chen J.-W."/>
        </authorList>
    </citation>
    <scope>NUCLEOTIDE SEQUENCE [LARGE SCALE GENOMIC DNA]</scope>
    <source>
        <strain evidence="3">G5</strain>
    </source>
</reference>
<dbReference type="Gene3D" id="3.90.550.10">
    <property type="entry name" value="Spore Coat Polysaccharide Biosynthesis Protein SpsA, Chain A"/>
    <property type="match status" value="1"/>
</dbReference>
<protein>
    <recommendedName>
        <fullName evidence="1">Glycosyltransferase 2-like domain-containing protein</fullName>
    </recommendedName>
</protein>
<dbReference type="InterPro" id="IPR029044">
    <property type="entry name" value="Nucleotide-diphossugar_trans"/>
</dbReference>
<dbReference type="EMBL" id="CP012871">
    <property type="protein sequence ID" value="ALR78942.1"/>
    <property type="molecule type" value="Genomic_DNA"/>
</dbReference>
<dbReference type="KEGG" id="kle:AO703_13685"/>
<dbReference type="SUPFAM" id="SSF53448">
    <property type="entry name" value="Nucleotide-diphospho-sugar transferases"/>
    <property type="match status" value="1"/>
</dbReference>
<dbReference type="AlphaFoldDB" id="A0A806XD02"/>
<dbReference type="OrthoDB" id="9816564at2"/>
<dbReference type="PANTHER" id="PTHR43179">
    <property type="entry name" value="RHAMNOSYLTRANSFERASE WBBL"/>
    <property type="match status" value="1"/>
</dbReference>
<organism evidence="2 3">
    <name type="scientific">[Enterobacter] lignolyticus</name>
    <dbReference type="NCBI Taxonomy" id="1334193"/>
    <lineage>
        <taxon>Bacteria</taxon>
        <taxon>Pseudomonadati</taxon>
        <taxon>Pseudomonadota</taxon>
        <taxon>Gammaproteobacteria</taxon>
        <taxon>Enterobacterales</taxon>
        <taxon>Enterobacteriaceae</taxon>
        <taxon>Pluralibacter</taxon>
    </lineage>
</organism>
<evidence type="ECO:0000313" key="3">
    <source>
        <dbReference type="Proteomes" id="UP000069162"/>
    </source>
</evidence>
<dbReference type="Gene3D" id="3.40.50.2000">
    <property type="entry name" value="Glycogen Phosphorylase B"/>
    <property type="match status" value="1"/>
</dbReference>
<feature type="domain" description="Glycosyltransferase 2-like" evidence="1">
    <location>
        <begin position="190"/>
        <end position="361"/>
    </location>
</feature>
<dbReference type="Pfam" id="PF00535">
    <property type="entry name" value="Glycos_transf_2"/>
    <property type="match status" value="1"/>
</dbReference>
<dbReference type="SUPFAM" id="SSF53756">
    <property type="entry name" value="UDP-Glycosyltransferase/glycogen phosphorylase"/>
    <property type="match status" value="1"/>
</dbReference>
<gene>
    <name evidence="2" type="ORF">AO703_13685</name>
</gene>
<dbReference type="InterPro" id="IPR001173">
    <property type="entry name" value="Glyco_trans_2-like"/>
</dbReference>
<evidence type="ECO:0000259" key="1">
    <source>
        <dbReference type="Pfam" id="PF00535"/>
    </source>
</evidence>
<proteinExistence type="predicted"/>
<dbReference type="CDD" id="cd04186">
    <property type="entry name" value="GT_2_like_c"/>
    <property type="match status" value="1"/>
</dbReference>
<accession>A0A806XD02</accession>
<evidence type="ECO:0000313" key="2">
    <source>
        <dbReference type="EMBL" id="ALR78942.1"/>
    </source>
</evidence>
<name>A0A806XD02_9ENTR</name>